<sequence length="356" mass="37934">MARSSTQGTEELTSVRSCSPSPPVASSPVVSASSPSLGASTNINTSGLPVTRPPADRIDLKGYRRVSKKKQEAADDTDVIVSSSGSVRLYIAYALRMLTGGAEPVDGQKTSGEDADKGTSVTPGGEDREASTRFGSMEGQLSETGKESSAAKPSTPQQPVDRITVRGKGQAMANAILTAEGVRGKLPYLHLIVRTVVEEIQDEWILEDATSDAEGVSADHENTHEDAEENWKPKCLLVPRTVYQIIIVIARHVTPEETQDKGYQPPLAPTESGQLVNNERNLIGAGFRRSRAGRGAARNSDVGYPPPGRGRGGRTGGRRSKLGGREDQVEKQVSDVPQEDIRADGQPQVKREAASA</sequence>
<name>A0A2C6L4H2_9APIC</name>
<feature type="region of interest" description="Disordered" evidence="1">
    <location>
        <begin position="256"/>
        <end position="356"/>
    </location>
</feature>
<keyword evidence="3" id="KW-1185">Reference proteome</keyword>
<dbReference type="Proteomes" id="UP000221165">
    <property type="component" value="Unassembled WGS sequence"/>
</dbReference>
<proteinExistence type="predicted"/>
<accession>A0A2C6L4H2</accession>
<reference evidence="2 3" key="1">
    <citation type="journal article" date="2017" name="Int. J. Parasitol.">
        <title>The genome of the protozoan parasite Cystoisospora suis and a reverse vaccinology approach to identify vaccine candidates.</title>
        <authorList>
            <person name="Palmieri N."/>
            <person name="Shrestha A."/>
            <person name="Ruttkowski B."/>
            <person name="Beck T."/>
            <person name="Vogl C."/>
            <person name="Tomley F."/>
            <person name="Blake D.P."/>
            <person name="Joachim A."/>
        </authorList>
    </citation>
    <scope>NUCLEOTIDE SEQUENCE [LARGE SCALE GENOMIC DNA]</scope>
    <source>
        <strain evidence="2 3">Wien I</strain>
    </source>
</reference>
<evidence type="ECO:0000313" key="2">
    <source>
        <dbReference type="EMBL" id="PHJ22426.1"/>
    </source>
</evidence>
<dbReference type="AlphaFoldDB" id="A0A2C6L4H2"/>
<feature type="region of interest" description="Disordered" evidence="1">
    <location>
        <begin position="103"/>
        <end position="162"/>
    </location>
</feature>
<comment type="caution">
    <text evidence="2">The sequence shown here is derived from an EMBL/GenBank/DDBJ whole genome shotgun (WGS) entry which is preliminary data.</text>
</comment>
<dbReference type="EMBL" id="MIGC01001685">
    <property type="protein sequence ID" value="PHJ22426.1"/>
    <property type="molecule type" value="Genomic_DNA"/>
</dbReference>
<feature type="compositionally biased region" description="Polar residues" evidence="1">
    <location>
        <begin position="1"/>
        <end position="12"/>
    </location>
</feature>
<dbReference type="VEuPathDB" id="ToxoDB:CSUI_003730"/>
<feature type="compositionally biased region" description="Low complexity" evidence="1">
    <location>
        <begin position="26"/>
        <end position="36"/>
    </location>
</feature>
<protein>
    <recommendedName>
        <fullName evidence="4">DNA/RNA-binding protein Alba-like domain-containing protein</fullName>
    </recommendedName>
</protein>
<feature type="compositionally biased region" description="Basic and acidic residues" evidence="1">
    <location>
        <begin position="323"/>
        <end position="356"/>
    </location>
</feature>
<evidence type="ECO:0000313" key="3">
    <source>
        <dbReference type="Proteomes" id="UP000221165"/>
    </source>
</evidence>
<evidence type="ECO:0008006" key="4">
    <source>
        <dbReference type="Google" id="ProtNLM"/>
    </source>
</evidence>
<dbReference type="RefSeq" id="XP_067924103.1">
    <property type="nucleotide sequence ID" value="XM_068063925.1"/>
</dbReference>
<evidence type="ECO:0000256" key="1">
    <source>
        <dbReference type="SAM" id="MobiDB-lite"/>
    </source>
</evidence>
<feature type="region of interest" description="Disordered" evidence="1">
    <location>
        <begin position="1"/>
        <end position="77"/>
    </location>
</feature>
<feature type="compositionally biased region" description="Polar residues" evidence="1">
    <location>
        <begin position="271"/>
        <end position="280"/>
    </location>
</feature>
<gene>
    <name evidence="2" type="ORF">CSUI_003730</name>
</gene>
<organism evidence="2 3">
    <name type="scientific">Cystoisospora suis</name>
    <dbReference type="NCBI Taxonomy" id="483139"/>
    <lineage>
        <taxon>Eukaryota</taxon>
        <taxon>Sar</taxon>
        <taxon>Alveolata</taxon>
        <taxon>Apicomplexa</taxon>
        <taxon>Conoidasida</taxon>
        <taxon>Coccidia</taxon>
        <taxon>Eucoccidiorida</taxon>
        <taxon>Eimeriorina</taxon>
        <taxon>Sarcocystidae</taxon>
        <taxon>Cystoisospora</taxon>
    </lineage>
</organism>
<dbReference type="GeneID" id="94427136"/>
<feature type="compositionally biased region" description="Polar residues" evidence="1">
    <location>
        <begin position="37"/>
        <end position="48"/>
    </location>
</feature>